<reference evidence="1 2" key="1">
    <citation type="submission" date="2019-01" db="EMBL/GenBank/DDBJ databases">
        <title>Blautia sp. nov. KGMB01111 isolated human feces.</title>
        <authorList>
            <person name="Park J.-E."/>
            <person name="Kim J.-S."/>
            <person name="Park S.-H."/>
        </authorList>
    </citation>
    <scope>NUCLEOTIDE SEQUENCE [LARGE SCALE GENOMIC DNA]</scope>
    <source>
        <strain evidence="1 2">KGMB01111</strain>
    </source>
</reference>
<proteinExistence type="predicted"/>
<dbReference type="RefSeq" id="WP_022171407.1">
    <property type="nucleotide sequence ID" value="NZ_SDKC01000001.1"/>
</dbReference>
<dbReference type="EMBL" id="SDKC01000001">
    <property type="protein sequence ID" value="RXS75338.1"/>
    <property type="molecule type" value="Genomic_DNA"/>
</dbReference>
<organism evidence="1 2">
    <name type="scientific">Blautia faecicola</name>
    <dbReference type="NCBI Taxonomy" id="2509240"/>
    <lineage>
        <taxon>Bacteria</taxon>
        <taxon>Bacillati</taxon>
        <taxon>Bacillota</taxon>
        <taxon>Clostridia</taxon>
        <taxon>Lachnospirales</taxon>
        <taxon>Lachnospiraceae</taxon>
        <taxon>Blautia</taxon>
    </lineage>
</organism>
<evidence type="ECO:0000313" key="1">
    <source>
        <dbReference type="EMBL" id="RXS75338.1"/>
    </source>
</evidence>
<protein>
    <submittedName>
        <fullName evidence="1">Uncharacterized protein</fullName>
    </submittedName>
</protein>
<dbReference type="AlphaFoldDB" id="A0A4Q1RI79"/>
<name>A0A4Q1RI79_9FIRM</name>
<gene>
    <name evidence="1" type="ORF">ETP43_08965</name>
</gene>
<evidence type="ECO:0000313" key="2">
    <source>
        <dbReference type="Proteomes" id="UP000290106"/>
    </source>
</evidence>
<sequence>MYNNERVRIDIRKYSLDEMVYRYSQNKILFCNHRYGWTKGNPKEKLKETVKALARGIPFPSVYASELQTGELLILDKSEKFRILLEQLNYENLDRDIMDRYMLKDVLYSQIIIYVIDYMNPKYMHMEVGEFIEEWQPSQEQSVRNILYKEDKMEILAEFVKQIKNTRTSELLLQYYFIYFIMAAFIKSRGLHIYENIDKYQLLEKVIKQFHYLTTVEWNNLYNEFEDAYRLMHQKFVKGYRYKMHSTETRMKILCFLYLCNGFRQQVEDYGDESIFQIKIKKVLESCDMSYESIMKTADILERGRF</sequence>
<comment type="caution">
    <text evidence="1">The sequence shown here is derived from an EMBL/GenBank/DDBJ whole genome shotgun (WGS) entry which is preliminary data.</text>
</comment>
<dbReference type="OrthoDB" id="2037384at2"/>
<keyword evidence="2" id="KW-1185">Reference proteome</keyword>
<dbReference type="Proteomes" id="UP000290106">
    <property type="component" value="Unassembled WGS sequence"/>
</dbReference>
<accession>A0A4Q1RI79</accession>